<keyword evidence="1" id="KW-0175">Coiled coil</keyword>
<protein>
    <submittedName>
        <fullName evidence="4">Peptidoglycan DD-metalloendopeptidase family protein</fullName>
    </submittedName>
</protein>
<evidence type="ECO:0000256" key="2">
    <source>
        <dbReference type="SAM" id="SignalP"/>
    </source>
</evidence>
<gene>
    <name evidence="4" type="ORF">KME65_11450</name>
</gene>
<feature type="domain" description="M23ase beta-sheet core" evidence="3">
    <location>
        <begin position="286"/>
        <end position="379"/>
    </location>
</feature>
<accession>A0A944QV31</accession>
<evidence type="ECO:0000259" key="3">
    <source>
        <dbReference type="Pfam" id="PF01551"/>
    </source>
</evidence>
<feature type="coiled-coil region" evidence="1">
    <location>
        <begin position="159"/>
        <end position="245"/>
    </location>
</feature>
<comment type="caution">
    <text evidence="4">The sequence shown here is derived from an EMBL/GenBank/DDBJ whole genome shotgun (WGS) entry which is preliminary data.</text>
</comment>
<evidence type="ECO:0000256" key="1">
    <source>
        <dbReference type="SAM" id="Coils"/>
    </source>
</evidence>
<dbReference type="InterPro" id="IPR016047">
    <property type="entry name" value="M23ase_b-sheet_dom"/>
</dbReference>
<evidence type="ECO:0000313" key="4">
    <source>
        <dbReference type="EMBL" id="MBT2989569.1"/>
    </source>
</evidence>
<organism evidence="4 5">
    <name type="scientific">Candidatus Thiodiazotropha taylori</name>
    <dbReference type="NCBI Taxonomy" id="2792791"/>
    <lineage>
        <taxon>Bacteria</taxon>
        <taxon>Pseudomonadati</taxon>
        <taxon>Pseudomonadota</taxon>
        <taxon>Gammaproteobacteria</taxon>
        <taxon>Chromatiales</taxon>
        <taxon>Sedimenticolaceae</taxon>
        <taxon>Candidatus Thiodiazotropha</taxon>
    </lineage>
</organism>
<dbReference type="GO" id="GO:0004222">
    <property type="term" value="F:metalloendopeptidase activity"/>
    <property type="evidence" value="ECO:0007669"/>
    <property type="project" value="TreeGrafter"/>
</dbReference>
<dbReference type="Pfam" id="PF01551">
    <property type="entry name" value="Peptidase_M23"/>
    <property type="match status" value="1"/>
</dbReference>
<feature type="chain" id="PRO_5037221922" evidence="2">
    <location>
        <begin position="26"/>
        <end position="436"/>
    </location>
</feature>
<name>A0A944QV31_9GAMM</name>
<keyword evidence="2" id="KW-0732">Signal</keyword>
<dbReference type="InterPro" id="IPR050570">
    <property type="entry name" value="Cell_wall_metabolism_enzyme"/>
</dbReference>
<feature type="signal peptide" evidence="2">
    <location>
        <begin position="1"/>
        <end position="25"/>
    </location>
</feature>
<dbReference type="Gene3D" id="2.70.70.10">
    <property type="entry name" value="Glucose Permease (Domain IIA)"/>
    <property type="match status" value="1"/>
</dbReference>
<feature type="coiled-coil region" evidence="1">
    <location>
        <begin position="29"/>
        <end position="112"/>
    </location>
</feature>
<dbReference type="CDD" id="cd12797">
    <property type="entry name" value="M23_peptidase"/>
    <property type="match status" value="1"/>
</dbReference>
<dbReference type="SUPFAM" id="SSF57997">
    <property type="entry name" value="Tropomyosin"/>
    <property type="match status" value="1"/>
</dbReference>
<sequence length="436" mass="49484">MGRASGLLALSLGVVIALFAQPMIAQESPQDAREKLEQVKKRIQILQKQLRTTKGKQEEHSQALQKTERKIGDFARRIRTTGQSLKRQQRRLAELERERADARLHLDQHRASLEGQIRAGYAMGRQEKLKILLNQQDPAVVSRVMVYYDYFNSARVEQMKRIEKNLRQLRSIESEIAQEEQRLQQLLAKNQNQKQQLEAARLGRKEIIANLNRHLKDKGVELDSLKSDEKQLRALLADLQQALSDIPIDSTAHVSFNSRKGRLPWPSRGRLVASFGSQREVGKLKWDGVLIAAPEGQEVRAIHHGRVAFADWLRGFGLLLIIDHGDGYMSLYGHNQSLFKETGEWVEPGEVVAQVGSSGGRTTSGIYFGIRHNGQPKNPTQWCQRIRGRKIADWGRKINEKELSFYPITHNFQSTATAIGFDTVTSPMPGEELAVR</sequence>
<dbReference type="SUPFAM" id="SSF51261">
    <property type="entry name" value="Duplicated hybrid motif"/>
    <property type="match status" value="1"/>
</dbReference>
<reference evidence="4 5" key="1">
    <citation type="submission" date="2021-05" db="EMBL/GenBank/DDBJ databases">
        <title>Genetic and Functional Diversity in Clade A Lucinid endosymbionts from the Bahamas.</title>
        <authorList>
            <person name="Giani N.M."/>
            <person name="Engel A.S."/>
            <person name="Campbell B.J."/>
        </authorList>
    </citation>
    <scope>NUCLEOTIDE SEQUENCE [LARGE SCALE GENOMIC DNA]</scope>
    <source>
        <strain evidence="4">LUC16012Gg_MoonRockCtena</strain>
    </source>
</reference>
<dbReference type="FunFam" id="2.70.70.10:FF:000003">
    <property type="entry name" value="Murein hydrolase activator EnvC"/>
    <property type="match status" value="1"/>
</dbReference>
<dbReference type="InterPro" id="IPR011055">
    <property type="entry name" value="Dup_hybrid_motif"/>
</dbReference>
<dbReference type="Proteomes" id="UP000770889">
    <property type="component" value="Unassembled WGS sequence"/>
</dbReference>
<dbReference type="EMBL" id="JAHHGM010000009">
    <property type="protein sequence ID" value="MBT2989569.1"/>
    <property type="molecule type" value="Genomic_DNA"/>
</dbReference>
<proteinExistence type="predicted"/>
<evidence type="ECO:0000313" key="5">
    <source>
        <dbReference type="Proteomes" id="UP000770889"/>
    </source>
</evidence>
<dbReference type="AlphaFoldDB" id="A0A944QV31"/>
<dbReference type="PANTHER" id="PTHR21666">
    <property type="entry name" value="PEPTIDASE-RELATED"/>
    <property type="match status" value="1"/>
</dbReference>
<dbReference type="PANTHER" id="PTHR21666:SF270">
    <property type="entry name" value="MUREIN HYDROLASE ACTIVATOR ENVC"/>
    <property type="match status" value="1"/>
</dbReference>